<dbReference type="NCBIfam" id="TIGR01550">
    <property type="entry name" value="DOC_P1"/>
    <property type="match status" value="1"/>
</dbReference>
<dbReference type="InterPro" id="IPR006440">
    <property type="entry name" value="Doc"/>
</dbReference>
<organism evidence="2 3">
    <name type="scientific">Streptococcus sanguinis</name>
    <dbReference type="NCBI Taxonomy" id="1305"/>
    <lineage>
        <taxon>Bacteria</taxon>
        <taxon>Bacillati</taxon>
        <taxon>Bacillota</taxon>
        <taxon>Bacilli</taxon>
        <taxon>Lactobacillales</taxon>
        <taxon>Streptococcaceae</taxon>
        <taxon>Streptococcus</taxon>
    </lineage>
</organism>
<dbReference type="InterPro" id="IPR003812">
    <property type="entry name" value="Fido"/>
</dbReference>
<dbReference type="EMBL" id="CDMW01000001">
    <property type="protein sequence ID" value="CEL90610.1"/>
    <property type="molecule type" value="Genomic_DNA"/>
</dbReference>
<evidence type="ECO:0000313" key="2">
    <source>
        <dbReference type="EMBL" id="CEL90610.1"/>
    </source>
</evidence>
<dbReference type="GO" id="GO:0016301">
    <property type="term" value="F:kinase activity"/>
    <property type="evidence" value="ECO:0007669"/>
    <property type="project" value="InterPro"/>
</dbReference>
<dbReference type="PANTHER" id="PTHR39426:SF1">
    <property type="entry name" value="HOMOLOGY TO DEATH-ON-CURING PROTEIN OF PHAGE P1"/>
    <property type="match status" value="1"/>
</dbReference>
<name>A0A0B7GPA0_STRSA</name>
<dbReference type="Pfam" id="PF02661">
    <property type="entry name" value="Fic"/>
    <property type="match status" value="1"/>
</dbReference>
<dbReference type="PROSITE" id="PS51459">
    <property type="entry name" value="FIDO"/>
    <property type="match status" value="1"/>
</dbReference>
<feature type="domain" description="Fido" evidence="1">
    <location>
        <begin position="5"/>
        <end position="128"/>
    </location>
</feature>
<sequence length="136" mass="15821">MTVYLTEKQIAKINTLVIQRYSPKEQIKTISPSALNMIVNLPEQFVFGKPLYPSIFDKATILFVQLIKKHVFASANKRTAFYVLVKFLRLNDYHFSVTLEEAVEMCVRIAVESLSEQNLKNYSKWVSEHSFRNDND</sequence>
<reference evidence="2 3" key="1">
    <citation type="submission" date="2015-01" db="EMBL/GenBank/DDBJ databases">
        <authorList>
            <person name="Pelicic Vladimir"/>
        </authorList>
    </citation>
    <scope>NUCLEOTIDE SEQUENCE [LARGE SCALE GENOMIC DNA]</scope>
    <source>
        <strain evidence="2 3">2908</strain>
    </source>
</reference>
<evidence type="ECO:0000259" key="1">
    <source>
        <dbReference type="PROSITE" id="PS51459"/>
    </source>
</evidence>
<protein>
    <submittedName>
        <fullName evidence="2">Putative death on curing protein</fullName>
    </submittedName>
</protein>
<proteinExistence type="predicted"/>
<dbReference type="InterPro" id="IPR053737">
    <property type="entry name" value="Type_II_TA_Toxin"/>
</dbReference>
<dbReference type="PANTHER" id="PTHR39426">
    <property type="entry name" value="HOMOLOGY TO DEATH-ON-CURING PROTEIN OF PHAGE P1"/>
    <property type="match status" value="1"/>
</dbReference>
<gene>
    <name evidence="2" type="ORF">SSV_1315</name>
</gene>
<dbReference type="RefSeq" id="WP_072074190.1">
    <property type="nucleotide sequence ID" value="NZ_CDMW01000001.1"/>
</dbReference>
<dbReference type="AlphaFoldDB" id="A0A0B7GPA0"/>
<dbReference type="Proteomes" id="UP000183504">
    <property type="component" value="Unassembled WGS sequence"/>
</dbReference>
<dbReference type="Gene3D" id="1.20.120.1870">
    <property type="entry name" value="Fic/DOC protein, Fido domain"/>
    <property type="match status" value="1"/>
</dbReference>
<evidence type="ECO:0000313" key="3">
    <source>
        <dbReference type="Proteomes" id="UP000183504"/>
    </source>
</evidence>
<accession>A0A0B7GPA0</accession>